<evidence type="ECO:0000313" key="5">
    <source>
        <dbReference type="Proteomes" id="UP000244962"/>
    </source>
</evidence>
<dbReference type="CDD" id="cd00555">
    <property type="entry name" value="Maf"/>
    <property type="match status" value="1"/>
</dbReference>
<dbReference type="SUPFAM" id="SSF52972">
    <property type="entry name" value="ITPase-like"/>
    <property type="match status" value="1"/>
</dbReference>
<comment type="subcellular location">
    <subcellularLocation>
        <location evidence="3">Cytoplasm</location>
    </subcellularLocation>
</comment>
<dbReference type="HAMAP" id="MF_00528">
    <property type="entry name" value="Maf"/>
    <property type="match status" value="1"/>
</dbReference>
<dbReference type="GO" id="GO:0005737">
    <property type="term" value="C:cytoplasm"/>
    <property type="evidence" value="ECO:0007669"/>
    <property type="project" value="UniProtKB-SubCell"/>
</dbReference>
<reference evidence="5" key="1">
    <citation type="submission" date="2018-04" db="EMBL/GenBank/DDBJ databases">
        <authorList>
            <person name="Liu S."/>
            <person name="Wang Z."/>
            <person name="Li J."/>
        </authorList>
    </citation>
    <scope>NUCLEOTIDE SEQUENCE [LARGE SCALE GENOMIC DNA]</scope>
    <source>
        <strain evidence="5">622</strain>
    </source>
</reference>
<comment type="cofactor">
    <cofactor evidence="1 3">
        <name>a divalent metal cation</name>
        <dbReference type="ChEBI" id="CHEBI:60240"/>
    </cofactor>
</comment>
<evidence type="ECO:0000313" key="4">
    <source>
        <dbReference type="EMBL" id="PWC07486.1"/>
    </source>
</evidence>
<dbReference type="EC" id="3.6.1.9" evidence="3"/>
<feature type="active site" description="Proton acceptor" evidence="3">
    <location>
        <position position="98"/>
    </location>
</feature>
<dbReference type="GO" id="GO:0009117">
    <property type="term" value="P:nucleotide metabolic process"/>
    <property type="evidence" value="ECO:0007669"/>
    <property type="project" value="UniProtKB-KW"/>
</dbReference>
<dbReference type="NCBIfam" id="TIGR00172">
    <property type="entry name" value="maf"/>
    <property type="match status" value="1"/>
</dbReference>
<proteinExistence type="inferred from homology"/>
<evidence type="ECO:0000256" key="3">
    <source>
        <dbReference type="HAMAP-Rule" id="MF_00528"/>
    </source>
</evidence>
<comment type="similarity">
    <text evidence="3">Belongs to the Maf family.</text>
</comment>
<keyword evidence="3" id="KW-0546">Nucleotide metabolism</keyword>
<keyword evidence="2 3" id="KW-0378">Hydrolase</keyword>
<dbReference type="Pfam" id="PF02545">
    <property type="entry name" value="Maf"/>
    <property type="match status" value="1"/>
</dbReference>
<dbReference type="Proteomes" id="UP000244962">
    <property type="component" value="Unassembled WGS sequence"/>
</dbReference>
<dbReference type="InterPro" id="IPR003697">
    <property type="entry name" value="Maf-like"/>
</dbReference>
<comment type="catalytic activity">
    <reaction evidence="3">
        <text>a 2'-deoxyribonucleoside 5'-triphosphate + H2O = a 2'-deoxyribonucleoside 5'-phosphate + diphosphate + H(+)</text>
        <dbReference type="Rhea" id="RHEA:44644"/>
        <dbReference type="ChEBI" id="CHEBI:15377"/>
        <dbReference type="ChEBI" id="CHEBI:15378"/>
        <dbReference type="ChEBI" id="CHEBI:33019"/>
        <dbReference type="ChEBI" id="CHEBI:61560"/>
        <dbReference type="ChEBI" id="CHEBI:65317"/>
        <dbReference type="EC" id="3.6.1.9"/>
    </reaction>
</comment>
<evidence type="ECO:0000256" key="2">
    <source>
        <dbReference type="ARBA" id="ARBA00022801"/>
    </source>
</evidence>
<comment type="catalytic activity">
    <reaction evidence="3">
        <text>a ribonucleoside 5'-triphosphate + H2O = a ribonucleoside 5'-phosphate + diphosphate + H(+)</text>
        <dbReference type="Rhea" id="RHEA:23996"/>
        <dbReference type="ChEBI" id="CHEBI:15377"/>
        <dbReference type="ChEBI" id="CHEBI:15378"/>
        <dbReference type="ChEBI" id="CHEBI:33019"/>
        <dbReference type="ChEBI" id="CHEBI:58043"/>
        <dbReference type="ChEBI" id="CHEBI:61557"/>
        <dbReference type="EC" id="3.6.1.9"/>
    </reaction>
</comment>
<dbReference type="InterPro" id="IPR029001">
    <property type="entry name" value="ITPase-like_fam"/>
</dbReference>
<dbReference type="EMBL" id="QEFB01000004">
    <property type="protein sequence ID" value="PWC07486.1"/>
    <property type="molecule type" value="Genomic_DNA"/>
</dbReference>
<name>A0A2U1TF42_9MICO</name>
<evidence type="ECO:0000256" key="1">
    <source>
        <dbReference type="ARBA" id="ARBA00001968"/>
    </source>
</evidence>
<gene>
    <name evidence="4" type="ORF">DF223_05405</name>
</gene>
<dbReference type="PANTHER" id="PTHR43213:SF5">
    <property type="entry name" value="BIFUNCTIONAL DTTP_UTP PYROPHOSPHATASE_METHYLTRANSFERASE PROTEIN-RELATED"/>
    <property type="match status" value="1"/>
</dbReference>
<dbReference type="AlphaFoldDB" id="A0A2U1TF42"/>
<sequence>MDEHAPHTRASVTHPETAGVAVQLYLASTSPARLMLLRQSGIEPVIVPSDVDEDAAVAVASKRGALSPEDTVLLLAKAKAEAVAAVNPEFDGLILGGDSVFVVDDVIYGKPHTPEVALERWRNQRGATGRLYSGHWLIEQRPGAEPRGVGAVAHADVTFASDITDGELEAYIATGEPLFVAGAFTIDSLGAAFIDRISGDPSTVVGLSLPTLRRLVRELGHDWTSLWNRDGAL</sequence>
<dbReference type="GO" id="GO:0047429">
    <property type="term" value="F:nucleoside triphosphate diphosphatase activity"/>
    <property type="evidence" value="ECO:0007669"/>
    <property type="project" value="UniProtKB-EC"/>
</dbReference>
<dbReference type="Gene3D" id="3.90.950.10">
    <property type="match status" value="1"/>
</dbReference>
<keyword evidence="5" id="KW-1185">Reference proteome</keyword>
<keyword evidence="3" id="KW-0963">Cytoplasm</keyword>
<comment type="caution">
    <text evidence="4">The sequence shown here is derived from an EMBL/GenBank/DDBJ whole genome shotgun (WGS) entry which is preliminary data.</text>
</comment>
<dbReference type="PANTHER" id="PTHR43213">
    <property type="entry name" value="BIFUNCTIONAL DTTP/UTP PYROPHOSPHATASE/METHYLTRANSFERASE PROTEIN-RELATED"/>
    <property type="match status" value="1"/>
</dbReference>
<comment type="caution">
    <text evidence="3">Lacks conserved residue(s) required for the propagation of feature annotation.</text>
</comment>
<dbReference type="RefSeq" id="WP_108962464.1">
    <property type="nucleotide sequence ID" value="NZ_QEFB01000004.1"/>
</dbReference>
<dbReference type="PIRSF" id="PIRSF006305">
    <property type="entry name" value="Maf"/>
    <property type="match status" value="1"/>
</dbReference>
<comment type="function">
    <text evidence="3">Nucleoside triphosphate pyrophosphatase. May have a dual role in cell division arrest and in preventing the incorporation of modified nucleotides into cellular nucleic acids.</text>
</comment>
<accession>A0A2U1TF42</accession>
<organism evidence="4 5">
    <name type="scientific">Mycetocola zhujimingii</name>
    <dbReference type="NCBI Taxonomy" id="2079792"/>
    <lineage>
        <taxon>Bacteria</taxon>
        <taxon>Bacillati</taxon>
        <taxon>Actinomycetota</taxon>
        <taxon>Actinomycetes</taxon>
        <taxon>Micrococcales</taxon>
        <taxon>Microbacteriaceae</taxon>
        <taxon>Mycetocola</taxon>
    </lineage>
</organism>
<protein>
    <recommendedName>
        <fullName evidence="3">Nucleoside triphosphate pyrophosphatase</fullName>
        <ecNumber evidence="3">3.6.1.9</ecNumber>
    </recommendedName>
    <alternativeName>
        <fullName evidence="3">Nucleotide pyrophosphatase</fullName>
        <shortName evidence="3">Nucleotide PPase</shortName>
    </alternativeName>
</protein>